<accession>A0A5B7JET2</accession>
<proteinExistence type="predicted"/>
<organism evidence="1 2">
    <name type="scientific">Portunus trituberculatus</name>
    <name type="common">Swimming crab</name>
    <name type="synonym">Neptunus trituberculatus</name>
    <dbReference type="NCBI Taxonomy" id="210409"/>
    <lineage>
        <taxon>Eukaryota</taxon>
        <taxon>Metazoa</taxon>
        <taxon>Ecdysozoa</taxon>
        <taxon>Arthropoda</taxon>
        <taxon>Crustacea</taxon>
        <taxon>Multicrustacea</taxon>
        <taxon>Malacostraca</taxon>
        <taxon>Eumalacostraca</taxon>
        <taxon>Eucarida</taxon>
        <taxon>Decapoda</taxon>
        <taxon>Pleocyemata</taxon>
        <taxon>Brachyura</taxon>
        <taxon>Eubrachyura</taxon>
        <taxon>Portunoidea</taxon>
        <taxon>Portunidae</taxon>
        <taxon>Portuninae</taxon>
        <taxon>Portunus</taxon>
    </lineage>
</organism>
<dbReference type="EMBL" id="VSRR010099625">
    <property type="protein sequence ID" value="MPC94712.1"/>
    <property type="molecule type" value="Genomic_DNA"/>
</dbReference>
<gene>
    <name evidence="1" type="ORF">E2C01_089892</name>
</gene>
<reference evidence="1 2" key="1">
    <citation type="submission" date="2019-05" db="EMBL/GenBank/DDBJ databases">
        <title>Another draft genome of Portunus trituberculatus and its Hox gene families provides insights of decapod evolution.</title>
        <authorList>
            <person name="Jeong J.-H."/>
            <person name="Song I."/>
            <person name="Kim S."/>
            <person name="Choi T."/>
            <person name="Kim D."/>
            <person name="Ryu S."/>
            <person name="Kim W."/>
        </authorList>
    </citation>
    <scope>NUCLEOTIDE SEQUENCE [LARGE SCALE GENOMIC DNA]</scope>
    <source>
        <tissue evidence="1">Muscle</tissue>
    </source>
</reference>
<comment type="caution">
    <text evidence="1">The sequence shown here is derived from an EMBL/GenBank/DDBJ whole genome shotgun (WGS) entry which is preliminary data.</text>
</comment>
<keyword evidence="2" id="KW-1185">Reference proteome</keyword>
<protein>
    <submittedName>
        <fullName evidence="1">Uncharacterized protein</fullName>
    </submittedName>
</protein>
<evidence type="ECO:0000313" key="1">
    <source>
        <dbReference type="EMBL" id="MPC94712.1"/>
    </source>
</evidence>
<evidence type="ECO:0000313" key="2">
    <source>
        <dbReference type="Proteomes" id="UP000324222"/>
    </source>
</evidence>
<sequence length="71" mass="7673">MHEYNSAKAARYTPEFEAISAHSVAVGLTSPPSNMSLQWWSPATSGAATQPPLTFLCPRVTPEAPPFARSR</sequence>
<name>A0A5B7JET2_PORTR</name>
<dbReference type="Proteomes" id="UP000324222">
    <property type="component" value="Unassembled WGS sequence"/>
</dbReference>
<dbReference type="AlphaFoldDB" id="A0A5B7JET2"/>